<name>M1CCN5_SOLTU</name>
<keyword evidence="1" id="KW-0732">Signal</keyword>
<dbReference type="EnsemblPlants" id="PGSC0003DMT400064609">
    <property type="protein sequence ID" value="PGSC0003DMT400064609"/>
    <property type="gene ID" value="PGSC0003DMG401025107"/>
</dbReference>
<protein>
    <submittedName>
        <fullName evidence="2">Uncharacterized protein</fullName>
    </submittedName>
</protein>
<accession>M1CCN5</accession>
<evidence type="ECO:0000313" key="2">
    <source>
        <dbReference type="EnsemblPlants" id="PGSC0003DMT400064609"/>
    </source>
</evidence>
<dbReference type="InParanoid" id="M1CCN5"/>
<dbReference type="AlphaFoldDB" id="M1CCN5"/>
<sequence>MNYKALFLACFIIILCSSSATSRRLPGYRCNAYKFREESCSPRRSLYLRSAKPYIQPPDSISSPDRGS</sequence>
<dbReference type="HOGENOM" id="CLU_2798954_0_0_1"/>
<reference evidence="3" key="1">
    <citation type="journal article" date="2011" name="Nature">
        <title>Genome sequence and analysis of the tuber crop potato.</title>
        <authorList>
            <consortium name="The Potato Genome Sequencing Consortium"/>
        </authorList>
    </citation>
    <scope>NUCLEOTIDE SEQUENCE [LARGE SCALE GENOMIC DNA]</scope>
    <source>
        <strain evidence="3">cv. DM1-3 516 R44</strain>
    </source>
</reference>
<evidence type="ECO:0000256" key="1">
    <source>
        <dbReference type="SAM" id="SignalP"/>
    </source>
</evidence>
<organism evidence="2 3">
    <name type="scientific">Solanum tuberosum</name>
    <name type="common">Potato</name>
    <dbReference type="NCBI Taxonomy" id="4113"/>
    <lineage>
        <taxon>Eukaryota</taxon>
        <taxon>Viridiplantae</taxon>
        <taxon>Streptophyta</taxon>
        <taxon>Embryophyta</taxon>
        <taxon>Tracheophyta</taxon>
        <taxon>Spermatophyta</taxon>
        <taxon>Magnoliopsida</taxon>
        <taxon>eudicotyledons</taxon>
        <taxon>Gunneridae</taxon>
        <taxon>Pentapetalae</taxon>
        <taxon>asterids</taxon>
        <taxon>lamiids</taxon>
        <taxon>Solanales</taxon>
        <taxon>Solanaceae</taxon>
        <taxon>Solanoideae</taxon>
        <taxon>Solaneae</taxon>
        <taxon>Solanum</taxon>
    </lineage>
</organism>
<reference evidence="2" key="2">
    <citation type="submission" date="2015-06" db="UniProtKB">
        <authorList>
            <consortium name="EnsemblPlants"/>
        </authorList>
    </citation>
    <scope>IDENTIFICATION</scope>
    <source>
        <strain evidence="2">DM1-3 516 R44</strain>
    </source>
</reference>
<feature type="signal peptide" evidence="1">
    <location>
        <begin position="1"/>
        <end position="22"/>
    </location>
</feature>
<dbReference type="PaxDb" id="4113-PGSC0003DMT400064609"/>
<evidence type="ECO:0000313" key="3">
    <source>
        <dbReference type="Proteomes" id="UP000011115"/>
    </source>
</evidence>
<keyword evidence="3" id="KW-1185">Reference proteome</keyword>
<dbReference type="Gramene" id="PGSC0003DMT400064609">
    <property type="protein sequence ID" value="PGSC0003DMT400064609"/>
    <property type="gene ID" value="PGSC0003DMG401025107"/>
</dbReference>
<feature type="chain" id="PRO_5004012553" evidence="1">
    <location>
        <begin position="23"/>
        <end position="68"/>
    </location>
</feature>
<dbReference type="Proteomes" id="UP000011115">
    <property type="component" value="Unassembled WGS sequence"/>
</dbReference>
<proteinExistence type="predicted"/>